<dbReference type="STRING" id="983966.A0A0H5C176"/>
<dbReference type="Proteomes" id="UP000038830">
    <property type="component" value="Unassembled WGS sequence"/>
</dbReference>
<dbReference type="Gene3D" id="3.40.30.10">
    <property type="entry name" value="Glutaredoxin"/>
    <property type="match status" value="1"/>
</dbReference>
<evidence type="ECO:0000313" key="10">
    <source>
        <dbReference type="Proteomes" id="UP000038830"/>
    </source>
</evidence>
<dbReference type="InterPro" id="IPR036249">
    <property type="entry name" value="Thioredoxin-like_sf"/>
</dbReference>
<keyword evidence="5 6" id="KW-0472">Membrane</keyword>
<dbReference type="GO" id="GO:0018279">
    <property type="term" value="P:protein N-linked glycosylation via asparagine"/>
    <property type="evidence" value="ECO:0007669"/>
    <property type="project" value="TreeGrafter"/>
</dbReference>
<dbReference type="AlphaFoldDB" id="A0A0H5C176"/>
<proteinExistence type="inferred from homology"/>
<reference evidence="8" key="1">
    <citation type="submission" date="2014-12" db="EMBL/GenBank/DDBJ databases">
        <authorList>
            <person name="Jaenicke S."/>
        </authorList>
    </citation>
    <scope>NUCLEOTIDE SEQUENCE [LARGE SCALE GENOMIC DNA]</scope>
    <source>
        <strain evidence="8">CBS1600</strain>
    </source>
</reference>
<feature type="signal peptide" evidence="7">
    <location>
        <begin position="1"/>
        <end position="18"/>
    </location>
</feature>
<evidence type="ECO:0000313" key="11">
    <source>
        <dbReference type="Proteomes" id="UP000094389"/>
    </source>
</evidence>
<evidence type="ECO:0000256" key="7">
    <source>
        <dbReference type="SAM" id="SignalP"/>
    </source>
</evidence>
<evidence type="ECO:0000256" key="4">
    <source>
        <dbReference type="ARBA" id="ARBA00022989"/>
    </source>
</evidence>
<evidence type="ECO:0000313" key="9">
    <source>
        <dbReference type="EMBL" id="ODV76579.1"/>
    </source>
</evidence>
<dbReference type="PANTHER" id="PTHR12692">
    <property type="entry name" value="DOLICHYL-DIPHOSPHOOLIGOSACCHARIDE--PROTEIN GLYCOSYLTRANSFERASE-RELATED"/>
    <property type="match status" value="1"/>
</dbReference>
<dbReference type="GeneID" id="30988631"/>
<accession>A0A1E4SAN9</accession>
<dbReference type="EMBL" id="KV453925">
    <property type="protein sequence ID" value="ODV76579.1"/>
    <property type="molecule type" value="Genomic_DNA"/>
</dbReference>
<comment type="similarity">
    <text evidence="2">Belongs to the OST3/OST6 family.</text>
</comment>
<evidence type="ECO:0000256" key="2">
    <source>
        <dbReference type="ARBA" id="ARBA00009561"/>
    </source>
</evidence>
<accession>A0A0H5C176</accession>
<dbReference type="SUPFAM" id="SSF52833">
    <property type="entry name" value="Thioredoxin-like"/>
    <property type="match status" value="1"/>
</dbReference>
<feature type="transmembrane region" description="Helical" evidence="6">
    <location>
        <begin position="285"/>
        <end position="304"/>
    </location>
</feature>
<evidence type="ECO:0000256" key="6">
    <source>
        <dbReference type="SAM" id="Phobius"/>
    </source>
</evidence>
<dbReference type="GO" id="GO:0008250">
    <property type="term" value="C:oligosaccharyltransferase complex"/>
    <property type="evidence" value="ECO:0007669"/>
    <property type="project" value="TreeGrafter"/>
</dbReference>
<gene>
    <name evidence="8" type="primary">OST6</name>
    <name evidence="8" type="ORF">BN1211_1233</name>
    <name evidence="9" type="ORF">CYBJADRAFT_165838</name>
</gene>
<keyword evidence="4 6" id="KW-1133">Transmembrane helix</keyword>
<reference evidence="9 11" key="3">
    <citation type="journal article" date="2016" name="Proc. Natl. Acad. Sci. U.S.A.">
        <title>Comparative genomics of biotechnologically important yeasts.</title>
        <authorList>
            <person name="Riley R."/>
            <person name="Haridas S."/>
            <person name="Wolfe K.H."/>
            <person name="Lopes M.R."/>
            <person name="Hittinger C.T."/>
            <person name="Goeker M."/>
            <person name="Salamov A.A."/>
            <person name="Wisecaver J.H."/>
            <person name="Long T.M."/>
            <person name="Calvey C.H."/>
            <person name="Aerts A.L."/>
            <person name="Barry K.W."/>
            <person name="Choi C."/>
            <person name="Clum A."/>
            <person name="Coughlan A.Y."/>
            <person name="Deshpande S."/>
            <person name="Douglass A.P."/>
            <person name="Hanson S.J."/>
            <person name="Klenk H.-P."/>
            <person name="LaButti K.M."/>
            <person name="Lapidus A."/>
            <person name="Lindquist E.A."/>
            <person name="Lipzen A.M."/>
            <person name="Meier-Kolthoff J.P."/>
            <person name="Ohm R.A."/>
            <person name="Otillar R.P."/>
            <person name="Pangilinan J.L."/>
            <person name="Peng Y."/>
            <person name="Rokas A."/>
            <person name="Rosa C.A."/>
            <person name="Scheuner C."/>
            <person name="Sibirny A.A."/>
            <person name="Slot J.C."/>
            <person name="Stielow J.B."/>
            <person name="Sun H."/>
            <person name="Kurtzman C.P."/>
            <person name="Blackwell M."/>
            <person name="Grigoriev I.V."/>
            <person name="Jeffries T.W."/>
        </authorList>
    </citation>
    <scope>NUCLEOTIDE SEQUENCE [LARGE SCALE GENOMIC DNA]</scope>
    <source>
        <strain evidence="11">ATCC 18201 / CBS 1600 / BCRC 20928 / JCM 3617 / NBRC 0987 / NRRL Y-1542</strain>
        <strain evidence="9">NRRL Y-1542</strain>
    </source>
</reference>
<evidence type="ECO:0000256" key="1">
    <source>
        <dbReference type="ARBA" id="ARBA00004477"/>
    </source>
</evidence>
<dbReference type="OMA" id="WQFGIEI"/>
<dbReference type="PANTHER" id="PTHR12692:SF3">
    <property type="entry name" value="DOLICHYL-DIPHOSPHOOLIGOSACCHARIDE--PROTEIN GLYCOSYLTRANSFERASE SUBUNIT OST6"/>
    <property type="match status" value="1"/>
</dbReference>
<feature type="transmembrane region" description="Helical" evidence="6">
    <location>
        <begin position="201"/>
        <end position="223"/>
    </location>
</feature>
<keyword evidence="11" id="KW-1185">Reference proteome</keyword>
<dbReference type="OrthoDB" id="67566at2759"/>
<dbReference type="InterPro" id="IPR021149">
    <property type="entry name" value="OligosaccharylTrfase_OST3/OST6"/>
</dbReference>
<evidence type="ECO:0000256" key="3">
    <source>
        <dbReference type="ARBA" id="ARBA00022692"/>
    </source>
</evidence>
<sequence length="319" mass="36161">MKLSSWATGLSLLTGALSSLTADELATSKLPSNVIEINESNFDSILTGPRDYYTALLFTALDDSVGCAPCKKFEPVYHKIARSYQDSNPGKNDILFFKADFSNNQKKFIDLQMLQVPHLWIYPPSTELAYNVTSPHFEYKIGDHSSKDPLHYANFVSKLVNANIVVHEDFDLTQFSKYFFTTFFAVLVLKKKVLSKLASRLIFCLISILTIVVFTSGYMFTVIRNIPLLSKNEKGEIMYFSGGTHWQFGSEVFIIGGIYLGFVFLINGLVVVIPKIDNPAKRNTLTLCACFFVFWLFNRLTSIYKIKDPSYPYQVASWL</sequence>
<feature type="transmembrane region" description="Helical" evidence="6">
    <location>
        <begin position="252"/>
        <end position="273"/>
    </location>
</feature>
<dbReference type="RefSeq" id="XP_020073618.1">
    <property type="nucleotide sequence ID" value="XM_020214235.1"/>
</dbReference>
<feature type="chain" id="PRO_5040564450" evidence="7">
    <location>
        <begin position="19"/>
        <end position="319"/>
    </location>
</feature>
<dbReference type="Pfam" id="PF04756">
    <property type="entry name" value="OST3_OST6"/>
    <property type="match status" value="1"/>
</dbReference>
<evidence type="ECO:0000313" key="8">
    <source>
        <dbReference type="EMBL" id="CEP21197.1"/>
    </source>
</evidence>
<name>A0A0H5C176_CYBJN</name>
<comment type="subcellular location">
    <subcellularLocation>
        <location evidence="1">Endoplasmic reticulum membrane</location>
        <topology evidence="1">Multi-pass membrane protein</topology>
    </subcellularLocation>
</comment>
<protein>
    <submittedName>
        <fullName evidence="8">OST6 protein</fullName>
    </submittedName>
</protein>
<keyword evidence="3 6" id="KW-0812">Transmembrane</keyword>
<evidence type="ECO:0000256" key="5">
    <source>
        <dbReference type="ARBA" id="ARBA00023136"/>
    </source>
</evidence>
<dbReference type="EMBL" id="CDQK01000001">
    <property type="protein sequence ID" value="CEP21197.1"/>
    <property type="molecule type" value="Genomic_DNA"/>
</dbReference>
<keyword evidence="7" id="KW-0732">Signal</keyword>
<organism evidence="8 10">
    <name type="scientific">Cyberlindnera jadinii (strain ATCC 18201 / CBS 1600 / BCRC 20928 / JCM 3617 / NBRC 0987 / NRRL Y-1542)</name>
    <name type="common">Torula yeast</name>
    <name type="synonym">Candida utilis</name>
    <dbReference type="NCBI Taxonomy" id="983966"/>
    <lineage>
        <taxon>Eukaryota</taxon>
        <taxon>Fungi</taxon>
        <taxon>Dikarya</taxon>
        <taxon>Ascomycota</taxon>
        <taxon>Saccharomycotina</taxon>
        <taxon>Saccharomycetes</taxon>
        <taxon>Phaffomycetales</taxon>
        <taxon>Phaffomycetaceae</taxon>
        <taxon>Cyberlindnera</taxon>
    </lineage>
</organism>
<dbReference type="Proteomes" id="UP000094389">
    <property type="component" value="Unassembled WGS sequence"/>
</dbReference>
<reference evidence="10" key="2">
    <citation type="journal article" date="2015" name="J. Biotechnol.">
        <title>The structure of the Cyberlindnera jadinii genome and its relation to Candida utilis analyzed by the occurrence of single nucleotide polymorphisms.</title>
        <authorList>
            <person name="Rupp O."/>
            <person name="Brinkrolf K."/>
            <person name="Buerth C."/>
            <person name="Kunigo M."/>
            <person name="Schneider J."/>
            <person name="Jaenicke S."/>
            <person name="Goesmann A."/>
            <person name="Puehler A."/>
            <person name="Jaeger K.-E."/>
            <person name="Ernst J.F."/>
        </authorList>
    </citation>
    <scope>NUCLEOTIDE SEQUENCE [LARGE SCALE GENOMIC DNA]</scope>
    <source>
        <strain evidence="10">ATCC 18201 / CBS 1600 / BCRC 20928 / JCM 3617 / NBRC 0987 / NRRL Y-1542</strain>
    </source>
</reference>